<dbReference type="Proteomes" id="UP000288805">
    <property type="component" value="Unassembled WGS sequence"/>
</dbReference>
<dbReference type="AlphaFoldDB" id="A0A438E5T9"/>
<feature type="region of interest" description="Disordered" evidence="1">
    <location>
        <begin position="45"/>
        <end position="67"/>
    </location>
</feature>
<reference evidence="3 4" key="1">
    <citation type="journal article" date="2018" name="PLoS Genet.">
        <title>Population sequencing reveals clonal diversity and ancestral inbreeding in the grapevine cultivar Chardonnay.</title>
        <authorList>
            <person name="Roach M.J."/>
            <person name="Johnson D.L."/>
            <person name="Bohlmann J."/>
            <person name="van Vuuren H.J."/>
            <person name="Jones S.J."/>
            <person name="Pretorius I.S."/>
            <person name="Schmidt S.A."/>
            <person name="Borneman A.R."/>
        </authorList>
    </citation>
    <scope>NUCLEOTIDE SEQUENCE [LARGE SCALE GENOMIC DNA]</scope>
    <source>
        <strain evidence="4">cv. Chardonnay</strain>
        <tissue evidence="3">Leaf</tissue>
    </source>
</reference>
<name>A0A438E5T9_VITVI</name>
<gene>
    <name evidence="3" type="ORF">CK203_090098</name>
</gene>
<accession>A0A438E5T9</accession>
<evidence type="ECO:0000256" key="1">
    <source>
        <dbReference type="SAM" id="MobiDB-lite"/>
    </source>
</evidence>
<evidence type="ECO:0000313" key="4">
    <source>
        <dbReference type="Proteomes" id="UP000288805"/>
    </source>
</evidence>
<dbReference type="EMBL" id="QGNW01001389">
    <property type="protein sequence ID" value="RVW43039.1"/>
    <property type="molecule type" value="Genomic_DNA"/>
</dbReference>
<feature type="signal peptide" evidence="2">
    <location>
        <begin position="1"/>
        <end position="24"/>
    </location>
</feature>
<evidence type="ECO:0000313" key="3">
    <source>
        <dbReference type="EMBL" id="RVW43039.1"/>
    </source>
</evidence>
<feature type="compositionally biased region" description="Low complexity" evidence="1">
    <location>
        <begin position="56"/>
        <end position="65"/>
    </location>
</feature>
<keyword evidence="2" id="KW-0732">Signal</keyword>
<feature type="chain" id="PRO_5019386042" evidence="2">
    <location>
        <begin position="25"/>
        <end position="105"/>
    </location>
</feature>
<comment type="caution">
    <text evidence="3">The sequence shown here is derived from an EMBL/GenBank/DDBJ whole genome shotgun (WGS) entry which is preliminary data.</text>
</comment>
<proteinExistence type="predicted"/>
<protein>
    <submittedName>
        <fullName evidence="3">Uncharacterized protein</fullName>
    </submittedName>
</protein>
<sequence length="105" mass="11368">MSKSSSISFIFILVPACFAPTFEARKILSLKKGEAFSMEESLKLASSLPKGHKPTSSSSSSSSSSYDKGHALLVNINGRRFTLHLPGINDHRALYESVPSPRVVT</sequence>
<organism evidence="3 4">
    <name type="scientific">Vitis vinifera</name>
    <name type="common">Grape</name>
    <dbReference type="NCBI Taxonomy" id="29760"/>
    <lineage>
        <taxon>Eukaryota</taxon>
        <taxon>Viridiplantae</taxon>
        <taxon>Streptophyta</taxon>
        <taxon>Embryophyta</taxon>
        <taxon>Tracheophyta</taxon>
        <taxon>Spermatophyta</taxon>
        <taxon>Magnoliopsida</taxon>
        <taxon>eudicotyledons</taxon>
        <taxon>Gunneridae</taxon>
        <taxon>Pentapetalae</taxon>
        <taxon>rosids</taxon>
        <taxon>Vitales</taxon>
        <taxon>Vitaceae</taxon>
        <taxon>Viteae</taxon>
        <taxon>Vitis</taxon>
    </lineage>
</organism>
<evidence type="ECO:0000256" key="2">
    <source>
        <dbReference type="SAM" id="SignalP"/>
    </source>
</evidence>